<keyword evidence="3" id="KW-1185">Reference proteome</keyword>
<sequence length="70" mass="7191">MHEVRLDAGGGHRPRAWHIPPPGTPDALCGITIDPVDPHTVDGITDADARTPHCADCLAAYATGVTAAPA</sequence>
<evidence type="ECO:0008006" key="4">
    <source>
        <dbReference type="Google" id="ProtNLM"/>
    </source>
</evidence>
<reference evidence="2 3" key="1">
    <citation type="submission" date="2024-06" db="EMBL/GenBank/DDBJ databases">
        <title>The Natural Products Discovery Center: Release of the First 8490 Sequenced Strains for Exploring Actinobacteria Biosynthetic Diversity.</title>
        <authorList>
            <person name="Kalkreuter E."/>
            <person name="Kautsar S.A."/>
            <person name="Yang D."/>
            <person name="Bader C.D."/>
            <person name="Teijaro C.N."/>
            <person name="Fluegel L."/>
            <person name="Davis C.M."/>
            <person name="Simpson J.R."/>
            <person name="Lauterbach L."/>
            <person name="Steele A.D."/>
            <person name="Gui C."/>
            <person name="Meng S."/>
            <person name="Li G."/>
            <person name="Viehrig K."/>
            <person name="Ye F."/>
            <person name="Su P."/>
            <person name="Kiefer A.F."/>
            <person name="Nichols A."/>
            <person name="Cepeda A.J."/>
            <person name="Yan W."/>
            <person name="Fan B."/>
            <person name="Jiang Y."/>
            <person name="Adhikari A."/>
            <person name="Zheng C.-J."/>
            <person name="Schuster L."/>
            <person name="Cowan T.M."/>
            <person name="Smanski M.J."/>
            <person name="Chevrette M.G."/>
            <person name="De Carvalho L.P.S."/>
            <person name="Shen B."/>
        </authorList>
    </citation>
    <scope>NUCLEOTIDE SEQUENCE [LARGE SCALE GENOMIC DNA]</scope>
    <source>
        <strain evidence="2 3">NPDC048946</strain>
    </source>
</reference>
<evidence type="ECO:0000256" key="1">
    <source>
        <dbReference type="SAM" id="MobiDB-lite"/>
    </source>
</evidence>
<evidence type="ECO:0000313" key="2">
    <source>
        <dbReference type="EMBL" id="MEU8139978.1"/>
    </source>
</evidence>
<dbReference type="RefSeq" id="WP_358364629.1">
    <property type="nucleotide sequence ID" value="NZ_JBEZFP010000221.1"/>
</dbReference>
<dbReference type="Proteomes" id="UP001551482">
    <property type="component" value="Unassembled WGS sequence"/>
</dbReference>
<evidence type="ECO:0000313" key="3">
    <source>
        <dbReference type="Proteomes" id="UP001551482"/>
    </source>
</evidence>
<dbReference type="EMBL" id="JBEZFP010000221">
    <property type="protein sequence ID" value="MEU8139978.1"/>
    <property type="molecule type" value="Genomic_DNA"/>
</dbReference>
<comment type="caution">
    <text evidence="2">The sequence shown here is derived from an EMBL/GenBank/DDBJ whole genome shotgun (WGS) entry which is preliminary data.</text>
</comment>
<name>A0ABV3DW60_9ACTN</name>
<organism evidence="2 3">
    <name type="scientific">Streptodolium elevatio</name>
    <dbReference type="NCBI Taxonomy" id="3157996"/>
    <lineage>
        <taxon>Bacteria</taxon>
        <taxon>Bacillati</taxon>
        <taxon>Actinomycetota</taxon>
        <taxon>Actinomycetes</taxon>
        <taxon>Kitasatosporales</taxon>
        <taxon>Streptomycetaceae</taxon>
        <taxon>Streptodolium</taxon>
    </lineage>
</organism>
<feature type="region of interest" description="Disordered" evidence="1">
    <location>
        <begin position="1"/>
        <end position="23"/>
    </location>
</feature>
<accession>A0ABV3DW60</accession>
<gene>
    <name evidence="2" type="ORF">AB0C36_41595</name>
</gene>
<protein>
    <recommendedName>
        <fullName evidence="4">Zinc finger protein</fullName>
    </recommendedName>
</protein>
<proteinExistence type="predicted"/>